<evidence type="ECO:0000313" key="1">
    <source>
        <dbReference type="EMBL" id="MBO8424100.1"/>
    </source>
</evidence>
<comment type="caution">
    <text evidence="1">The sequence shown here is derived from an EMBL/GenBank/DDBJ whole genome shotgun (WGS) entry which is preliminary data.</text>
</comment>
<reference evidence="1" key="2">
    <citation type="journal article" date="2021" name="PeerJ">
        <title>Extensive microbial diversity within the chicken gut microbiome revealed by metagenomics and culture.</title>
        <authorList>
            <person name="Gilroy R."/>
            <person name="Ravi A."/>
            <person name="Getino M."/>
            <person name="Pursley I."/>
            <person name="Horton D.L."/>
            <person name="Alikhan N.F."/>
            <person name="Baker D."/>
            <person name="Gharbi K."/>
            <person name="Hall N."/>
            <person name="Watson M."/>
            <person name="Adriaenssens E.M."/>
            <person name="Foster-Nyarko E."/>
            <person name="Jarju S."/>
            <person name="Secka A."/>
            <person name="Antonio M."/>
            <person name="Oren A."/>
            <person name="Chaudhuri R.R."/>
            <person name="La Ragione R."/>
            <person name="Hildebrand F."/>
            <person name="Pallen M.J."/>
        </authorList>
    </citation>
    <scope>NUCLEOTIDE SEQUENCE</scope>
    <source>
        <strain evidence="1">517</strain>
    </source>
</reference>
<proteinExistence type="predicted"/>
<organism evidence="1 2">
    <name type="scientific">Candidatus Stercoripulliclostridium pullicola</name>
    <dbReference type="NCBI Taxonomy" id="2840953"/>
    <lineage>
        <taxon>Bacteria</taxon>
        <taxon>Bacillati</taxon>
        <taxon>Bacillota</taxon>
        <taxon>Clostridia</taxon>
        <taxon>Eubacteriales</taxon>
        <taxon>Candidatus Stercoripulliclostridium</taxon>
    </lineage>
</organism>
<accession>A0A940DII8</accession>
<name>A0A940DII8_9FIRM</name>
<protein>
    <submittedName>
        <fullName evidence="1">Metal-sensitive transcriptional regulator</fullName>
    </submittedName>
</protein>
<dbReference type="Pfam" id="PF02583">
    <property type="entry name" value="Trns_repr_metal"/>
    <property type="match status" value="1"/>
</dbReference>
<dbReference type="GO" id="GO:0003677">
    <property type="term" value="F:DNA binding"/>
    <property type="evidence" value="ECO:0007669"/>
    <property type="project" value="InterPro"/>
</dbReference>
<dbReference type="GO" id="GO:0045892">
    <property type="term" value="P:negative regulation of DNA-templated transcription"/>
    <property type="evidence" value="ECO:0007669"/>
    <property type="project" value="UniProtKB-ARBA"/>
</dbReference>
<dbReference type="InterPro" id="IPR003735">
    <property type="entry name" value="Metal_Tscrpt_repr"/>
</dbReference>
<dbReference type="Gene3D" id="1.20.58.1000">
    <property type="entry name" value="Metal-sensitive repressor, helix protomer"/>
    <property type="match status" value="1"/>
</dbReference>
<gene>
    <name evidence="1" type="ORF">IAB16_03705</name>
</gene>
<dbReference type="PANTHER" id="PTHR33677">
    <property type="entry name" value="TRANSCRIPTIONAL REPRESSOR FRMR-RELATED"/>
    <property type="match status" value="1"/>
</dbReference>
<sequence length="93" mass="10289">MNEACVNKHEYNADVIKRLKRIEGQIKGIVNMVEDGADCDAVLTQMLAAKGALKTVGNIVIKDHLTHCVKESIERGESDVMEAFSSIIEKFIN</sequence>
<dbReference type="AlphaFoldDB" id="A0A940DII8"/>
<dbReference type="GO" id="GO:0046872">
    <property type="term" value="F:metal ion binding"/>
    <property type="evidence" value="ECO:0007669"/>
    <property type="project" value="InterPro"/>
</dbReference>
<dbReference type="Proteomes" id="UP000727857">
    <property type="component" value="Unassembled WGS sequence"/>
</dbReference>
<dbReference type="InterPro" id="IPR038390">
    <property type="entry name" value="Metal_Tscrpt_repr_sf"/>
</dbReference>
<dbReference type="EMBL" id="JADINF010000091">
    <property type="protein sequence ID" value="MBO8424100.1"/>
    <property type="molecule type" value="Genomic_DNA"/>
</dbReference>
<dbReference type="CDD" id="cd10148">
    <property type="entry name" value="CsoR-like_DUF156"/>
    <property type="match status" value="1"/>
</dbReference>
<dbReference type="PANTHER" id="PTHR33677:SF3">
    <property type="entry name" value="COPPER-SENSING TRANSCRIPTIONAL REPRESSOR RICR"/>
    <property type="match status" value="1"/>
</dbReference>
<reference evidence="1" key="1">
    <citation type="submission" date="2020-10" db="EMBL/GenBank/DDBJ databases">
        <authorList>
            <person name="Gilroy R."/>
        </authorList>
    </citation>
    <scope>NUCLEOTIDE SEQUENCE</scope>
    <source>
        <strain evidence="1">517</strain>
    </source>
</reference>
<evidence type="ECO:0000313" key="2">
    <source>
        <dbReference type="Proteomes" id="UP000727857"/>
    </source>
</evidence>